<dbReference type="PANTHER" id="PTHR23501">
    <property type="entry name" value="MAJOR FACILITATOR SUPERFAMILY"/>
    <property type="match status" value="1"/>
</dbReference>
<evidence type="ECO:0000256" key="3">
    <source>
        <dbReference type="ARBA" id="ARBA00022989"/>
    </source>
</evidence>
<keyword evidence="2 5" id="KW-0812">Transmembrane</keyword>
<feature type="transmembrane region" description="Helical" evidence="5">
    <location>
        <begin position="170"/>
        <end position="189"/>
    </location>
</feature>
<feature type="transmembrane region" description="Helical" evidence="5">
    <location>
        <begin position="201"/>
        <end position="225"/>
    </location>
</feature>
<comment type="subcellular location">
    <subcellularLocation>
        <location evidence="1">Cell membrane</location>
        <topology evidence="1">Multi-pass membrane protein</topology>
    </subcellularLocation>
</comment>
<dbReference type="SUPFAM" id="SSF103473">
    <property type="entry name" value="MFS general substrate transporter"/>
    <property type="match status" value="1"/>
</dbReference>
<feature type="transmembrane region" description="Helical" evidence="5">
    <location>
        <begin position="237"/>
        <end position="257"/>
    </location>
</feature>
<feature type="domain" description="Major facilitator superfamily (MFS) profile" evidence="6">
    <location>
        <begin position="48"/>
        <end position="481"/>
    </location>
</feature>
<dbReference type="STRING" id="490629.SAMN05216266_10595"/>
<dbReference type="Proteomes" id="UP000243799">
    <property type="component" value="Unassembled WGS sequence"/>
</dbReference>
<evidence type="ECO:0000256" key="1">
    <source>
        <dbReference type="ARBA" id="ARBA00004651"/>
    </source>
</evidence>
<evidence type="ECO:0000313" key="8">
    <source>
        <dbReference type="Proteomes" id="UP000243799"/>
    </source>
</evidence>
<reference evidence="8" key="1">
    <citation type="submission" date="2016-10" db="EMBL/GenBank/DDBJ databases">
        <authorList>
            <person name="Varghese N."/>
            <person name="Submissions S."/>
        </authorList>
    </citation>
    <scope>NUCLEOTIDE SEQUENCE [LARGE SCALE GENOMIC DNA]</scope>
    <source>
        <strain evidence="8">CGMCC 4.3568</strain>
    </source>
</reference>
<evidence type="ECO:0000256" key="2">
    <source>
        <dbReference type="ARBA" id="ARBA00022692"/>
    </source>
</evidence>
<name>A0A1I0YJ82_9PSEU</name>
<accession>A0A1I0YJ82</accession>
<feature type="transmembrane region" description="Helical" evidence="5">
    <location>
        <begin position="429"/>
        <end position="448"/>
    </location>
</feature>
<dbReference type="InterPro" id="IPR036259">
    <property type="entry name" value="MFS_trans_sf"/>
</dbReference>
<keyword evidence="8" id="KW-1185">Reference proteome</keyword>
<dbReference type="Gene3D" id="1.20.1720.10">
    <property type="entry name" value="Multidrug resistance protein D"/>
    <property type="match status" value="1"/>
</dbReference>
<evidence type="ECO:0000256" key="5">
    <source>
        <dbReference type="SAM" id="Phobius"/>
    </source>
</evidence>
<dbReference type="Gene3D" id="1.20.1250.20">
    <property type="entry name" value="MFS general substrate transporter like domains"/>
    <property type="match status" value="1"/>
</dbReference>
<dbReference type="InterPro" id="IPR020846">
    <property type="entry name" value="MFS_dom"/>
</dbReference>
<keyword evidence="3 5" id="KW-1133">Transmembrane helix</keyword>
<dbReference type="Pfam" id="PF07690">
    <property type="entry name" value="MFS_1"/>
    <property type="match status" value="1"/>
</dbReference>
<dbReference type="GO" id="GO:0022857">
    <property type="term" value="F:transmembrane transporter activity"/>
    <property type="evidence" value="ECO:0007669"/>
    <property type="project" value="InterPro"/>
</dbReference>
<dbReference type="InterPro" id="IPR011701">
    <property type="entry name" value="MFS"/>
</dbReference>
<feature type="transmembrane region" description="Helical" evidence="5">
    <location>
        <begin position="50"/>
        <end position="71"/>
    </location>
</feature>
<dbReference type="EMBL" id="FOKG01000005">
    <property type="protein sequence ID" value="SFB12957.1"/>
    <property type="molecule type" value="Genomic_DNA"/>
</dbReference>
<feature type="transmembrane region" description="Helical" evidence="5">
    <location>
        <begin position="358"/>
        <end position="378"/>
    </location>
</feature>
<evidence type="ECO:0000313" key="7">
    <source>
        <dbReference type="EMBL" id="SFB12957.1"/>
    </source>
</evidence>
<dbReference type="PROSITE" id="PS50850">
    <property type="entry name" value="MFS"/>
    <property type="match status" value="1"/>
</dbReference>
<feature type="transmembrane region" description="Helical" evidence="5">
    <location>
        <begin position="263"/>
        <end position="282"/>
    </location>
</feature>
<feature type="transmembrane region" description="Helical" evidence="5">
    <location>
        <begin position="327"/>
        <end position="346"/>
    </location>
</feature>
<feature type="transmembrane region" description="Helical" evidence="5">
    <location>
        <begin position="145"/>
        <end position="163"/>
    </location>
</feature>
<organism evidence="7 8">
    <name type="scientific">Amycolatopsis marina</name>
    <dbReference type="NCBI Taxonomy" id="490629"/>
    <lineage>
        <taxon>Bacteria</taxon>
        <taxon>Bacillati</taxon>
        <taxon>Actinomycetota</taxon>
        <taxon>Actinomycetes</taxon>
        <taxon>Pseudonocardiales</taxon>
        <taxon>Pseudonocardiaceae</taxon>
        <taxon>Amycolatopsis</taxon>
    </lineage>
</organism>
<feature type="transmembrane region" description="Helical" evidence="5">
    <location>
        <begin position="302"/>
        <end position="321"/>
    </location>
</feature>
<evidence type="ECO:0000259" key="6">
    <source>
        <dbReference type="PROSITE" id="PS50850"/>
    </source>
</evidence>
<feature type="transmembrane region" description="Helical" evidence="5">
    <location>
        <begin position="83"/>
        <end position="102"/>
    </location>
</feature>
<dbReference type="GO" id="GO:0005886">
    <property type="term" value="C:plasma membrane"/>
    <property type="evidence" value="ECO:0007669"/>
    <property type="project" value="UniProtKB-SubCell"/>
</dbReference>
<feature type="transmembrane region" description="Helical" evidence="5">
    <location>
        <begin position="384"/>
        <end position="409"/>
    </location>
</feature>
<feature type="transmembrane region" description="Helical" evidence="5">
    <location>
        <begin position="114"/>
        <end position="139"/>
    </location>
</feature>
<protein>
    <submittedName>
        <fullName evidence="7">Predicted arabinose efflux permease, MFS family</fullName>
    </submittedName>
</protein>
<dbReference type="AlphaFoldDB" id="A0A1I0YJ82"/>
<proteinExistence type="predicted"/>
<dbReference type="PANTHER" id="PTHR23501:SF154">
    <property type="entry name" value="MULTIDRUG-EFFLUX TRANSPORTER RV1634-RELATED"/>
    <property type="match status" value="1"/>
</dbReference>
<sequence>MGWRRAVKSALDLQLSRGCRLAYMTLIAPKAASSRRSAVLWTPEHRTATAGLVLVVTLVAFESMGVATAMPTMVAELGGQGHYAWPFLAFLIASVVATVLSGRVCDRHGPKPSLLVGPMIFLAGLIVAGTADTMSVLLIGRALQGIGTGTLLVAVSLVIALIYTDRERPVVYAANAAAWVLPAVLGPPIAGLLTEHVGWRWVFLGLTPFVLLGAGLLVVVVRRLGPPPAESQGTRRAGVLAALAAAAGVTALTWAAQHPSPEALGYGLAGLVVLGIALRGLLPSGTLRARPGLPTVVASRALIAASFAGIEAFIPLTMSAVHGYGPAAAGLPLTVSAIGWSAGSVLQGRYPDWSRERLLRSGFFLVATALALFAVVSQPWAPGWLVYVVSLFAGAGMGIAMPAISLLLLRFSTERERGFNTSAMQLGDWMGSAMTIGLGGVLLAGLASATEPSFAMAVLAVLMTAVALTGAVVTGRWPAAE</sequence>
<feature type="transmembrane region" description="Helical" evidence="5">
    <location>
        <begin position="454"/>
        <end position="475"/>
    </location>
</feature>
<evidence type="ECO:0000256" key="4">
    <source>
        <dbReference type="ARBA" id="ARBA00023136"/>
    </source>
</evidence>
<gene>
    <name evidence="7" type="ORF">SAMN05216266_10595</name>
</gene>
<keyword evidence="4 5" id="KW-0472">Membrane</keyword>